<dbReference type="Gene3D" id="1.20.1740.10">
    <property type="entry name" value="Amino acid/polyamine transporter I"/>
    <property type="match status" value="1"/>
</dbReference>
<feature type="transmembrane region" description="Helical" evidence="5">
    <location>
        <begin position="414"/>
        <end position="432"/>
    </location>
</feature>
<proteinExistence type="predicted"/>
<dbReference type="PIRSF" id="PIRSF006060">
    <property type="entry name" value="AA_transporter"/>
    <property type="match status" value="1"/>
</dbReference>
<name>A0A5B8XP03_9DELT</name>
<feature type="transmembrane region" description="Helical" evidence="5">
    <location>
        <begin position="95"/>
        <end position="115"/>
    </location>
</feature>
<reference evidence="6 7" key="1">
    <citation type="submission" date="2019-08" db="EMBL/GenBank/DDBJ databases">
        <authorList>
            <person name="Liang Q."/>
        </authorList>
    </citation>
    <scope>NUCLEOTIDE SEQUENCE [LARGE SCALE GENOMIC DNA]</scope>
    <source>
        <strain evidence="6 7">V1718</strain>
    </source>
</reference>
<dbReference type="GO" id="GO:0016020">
    <property type="term" value="C:membrane"/>
    <property type="evidence" value="ECO:0007669"/>
    <property type="project" value="UniProtKB-SubCell"/>
</dbReference>
<evidence type="ECO:0000256" key="1">
    <source>
        <dbReference type="ARBA" id="ARBA00004141"/>
    </source>
</evidence>
<dbReference type="PANTHER" id="PTHR11785:SF512">
    <property type="entry name" value="SOBREMESA, ISOFORM B"/>
    <property type="match status" value="1"/>
</dbReference>
<keyword evidence="2 5" id="KW-0812">Transmembrane</keyword>
<dbReference type="Pfam" id="PF13520">
    <property type="entry name" value="AA_permease_2"/>
    <property type="match status" value="1"/>
</dbReference>
<accession>A0A5B8XP03</accession>
<dbReference type="InterPro" id="IPR002293">
    <property type="entry name" value="AA/rel_permease1"/>
</dbReference>
<dbReference type="AlphaFoldDB" id="A0A5B8XP03"/>
<keyword evidence="4 5" id="KW-0472">Membrane</keyword>
<dbReference type="GO" id="GO:0015179">
    <property type="term" value="F:L-amino acid transmembrane transporter activity"/>
    <property type="evidence" value="ECO:0007669"/>
    <property type="project" value="TreeGrafter"/>
</dbReference>
<dbReference type="Proteomes" id="UP000321595">
    <property type="component" value="Chromosome"/>
</dbReference>
<feature type="transmembrane region" description="Helical" evidence="5">
    <location>
        <begin position="290"/>
        <end position="312"/>
    </location>
</feature>
<feature type="transmembrane region" description="Helical" evidence="5">
    <location>
        <begin position="53"/>
        <end position="74"/>
    </location>
</feature>
<feature type="transmembrane region" description="Helical" evidence="5">
    <location>
        <begin position="236"/>
        <end position="256"/>
    </location>
</feature>
<feature type="transmembrane region" description="Helical" evidence="5">
    <location>
        <begin position="161"/>
        <end position="185"/>
    </location>
</feature>
<dbReference type="OrthoDB" id="127638at2"/>
<evidence type="ECO:0000256" key="3">
    <source>
        <dbReference type="ARBA" id="ARBA00022989"/>
    </source>
</evidence>
<comment type="subcellular location">
    <subcellularLocation>
        <location evidence="1">Membrane</location>
        <topology evidence="1">Multi-pass membrane protein</topology>
    </subcellularLocation>
</comment>
<keyword evidence="7" id="KW-1185">Reference proteome</keyword>
<sequence>MQDIIRGIAMRVESRDSGLGLLSGVGLVIANMVGAGVFLSGGFMAQTLTASQILLSWVVGLGVALLGARAYSALATENQRSGGEYRYLHDYLHPFLGTLSGWASLLVGFSATIAIDAWAAGAFLKRVFPEVEPRVVGLILLLAVTVVHAGRLNVSKISQNALVGLKVVFVFAFVGFGLVLGSWAWPTWTPPNPSESFPWQSFVSNQYWVAFAFSGWNASIYIAQEFKSPARDVPRAMLIGASLVGALYLVINWIVVANLDPATAFGVVRYDSEKVTLAHLVMETLVGPTASMFVSLAAAGVFISALSAMVMLGPRVYSAMAQDGALPKMLAFEGDHPPKSSFVLQCAIAAALVLSQTILDIITSASVVLMIFSGLTCLTVALGRVKAPMSARICGALYTLAVGVFLHFGEWTSATFYTVGFIVAAALISQIPRFRKGVADGQ</sequence>
<gene>
    <name evidence="6" type="ORF">FRD01_05340</name>
</gene>
<dbReference type="EMBL" id="CP042467">
    <property type="protein sequence ID" value="QED26678.1"/>
    <property type="molecule type" value="Genomic_DNA"/>
</dbReference>
<evidence type="ECO:0000313" key="6">
    <source>
        <dbReference type="EMBL" id="QED26678.1"/>
    </source>
</evidence>
<protein>
    <submittedName>
        <fullName evidence="6">APC family permease</fullName>
    </submittedName>
</protein>
<evidence type="ECO:0000256" key="5">
    <source>
        <dbReference type="SAM" id="Phobius"/>
    </source>
</evidence>
<feature type="transmembrane region" description="Helical" evidence="5">
    <location>
        <begin position="389"/>
        <end position="408"/>
    </location>
</feature>
<evidence type="ECO:0000313" key="7">
    <source>
        <dbReference type="Proteomes" id="UP000321595"/>
    </source>
</evidence>
<keyword evidence="3 5" id="KW-1133">Transmembrane helix</keyword>
<feature type="transmembrane region" description="Helical" evidence="5">
    <location>
        <begin position="21"/>
        <end position="41"/>
    </location>
</feature>
<organism evidence="6 7">
    <name type="scientific">Microvenator marinus</name>
    <dbReference type="NCBI Taxonomy" id="2600177"/>
    <lineage>
        <taxon>Bacteria</taxon>
        <taxon>Deltaproteobacteria</taxon>
        <taxon>Bradymonadales</taxon>
        <taxon>Microvenatoraceae</taxon>
        <taxon>Microvenator</taxon>
    </lineage>
</organism>
<dbReference type="InterPro" id="IPR050598">
    <property type="entry name" value="AminoAcid_Transporter"/>
</dbReference>
<evidence type="ECO:0000256" key="2">
    <source>
        <dbReference type="ARBA" id="ARBA00022692"/>
    </source>
</evidence>
<feature type="transmembrane region" description="Helical" evidence="5">
    <location>
        <begin position="135"/>
        <end position="154"/>
    </location>
</feature>
<dbReference type="KEGG" id="bbae:FRD01_05340"/>
<evidence type="ECO:0000256" key="4">
    <source>
        <dbReference type="ARBA" id="ARBA00023136"/>
    </source>
</evidence>
<dbReference type="RefSeq" id="WP_146958322.1">
    <property type="nucleotide sequence ID" value="NZ_CP042467.1"/>
</dbReference>
<dbReference type="PANTHER" id="PTHR11785">
    <property type="entry name" value="AMINO ACID TRANSPORTER"/>
    <property type="match status" value="1"/>
</dbReference>
<feature type="transmembrane region" description="Helical" evidence="5">
    <location>
        <begin position="365"/>
        <end position="382"/>
    </location>
</feature>